<keyword evidence="3" id="KW-1185">Reference proteome</keyword>
<dbReference type="Proteomes" id="UP000659654">
    <property type="component" value="Unassembled WGS sequence"/>
</dbReference>
<dbReference type="InterPro" id="IPR019421">
    <property type="entry name" value="7TM_GPCR_serpentine_rcpt_Srd"/>
</dbReference>
<feature type="transmembrane region" description="Helical" evidence="1">
    <location>
        <begin position="299"/>
        <end position="323"/>
    </location>
</feature>
<feature type="transmembrane region" description="Helical" evidence="1">
    <location>
        <begin position="268"/>
        <end position="287"/>
    </location>
</feature>
<keyword evidence="1" id="KW-0812">Transmembrane</keyword>
<keyword evidence="1" id="KW-0472">Membrane</keyword>
<reference evidence="2" key="1">
    <citation type="submission" date="2020-09" db="EMBL/GenBank/DDBJ databases">
        <authorList>
            <person name="Kikuchi T."/>
        </authorList>
    </citation>
    <scope>NUCLEOTIDE SEQUENCE</scope>
    <source>
        <strain evidence="2">Ka4C1</strain>
    </source>
</reference>
<accession>A0A7I8XF34</accession>
<dbReference type="EMBL" id="CAJFCV020000001">
    <property type="protein sequence ID" value="CAG9079850.1"/>
    <property type="molecule type" value="Genomic_DNA"/>
</dbReference>
<dbReference type="Pfam" id="PF10317">
    <property type="entry name" value="7TM_GPCR_Srd"/>
    <property type="match status" value="1"/>
</dbReference>
<comment type="caution">
    <text evidence="2">The sequence shown here is derived from an EMBL/GenBank/DDBJ whole genome shotgun (WGS) entry which is preliminary data.</text>
</comment>
<organism evidence="2 3">
    <name type="scientific">Bursaphelenchus xylophilus</name>
    <name type="common">Pinewood nematode worm</name>
    <name type="synonym">Aphelenchoides xylophilus</name>
    <dbReference type="NCBI Taxonomy" id="6326"/>
    <lineage>
        <taxon>Eukaryota</taxon>
        <taxon>Metazoa</taxon>
        <taxon>Ecdysozoa</taxon>
        <taxon>Nematoda</taxon>
        <taxon>Chromadorea</taxon>
        <taxon>Rhabditida</taxon>
        <taxon>Tylenchina</taxon>
        <taxon>Tylenchomorpha</taxon>
        <taxon>Aphelenchoidea</taxon>
        <taxon>Aphelenchoididae</taxon>
        <taxon>Bursaphelenchus</taxon>
    </lineage>
</organism>
<feature type="transmembrane region" description="Helical" evidence="1">
    <location>
        <begin position="115"/>
        <end position="136"/>
    </location>
</feature>
<evidence type="ECO:0000256" key="1">
    <source>
        <dbReference type="SAM" id="Phobius"/>
    </source>
</evidence>
<name>A0A7I8XF34_BURXY</name>
<evidence type="ECO:0000313" key="3">
    <source>
        <dbReference type="Proteomes" id="UP000659654"/>
    </source>
</evidence>
<sequence>MNLSDEQCKLLIANKEYDRIFEFMDTQPEPGYDIQMIHKTVLLTICSISCFLNAVLFYLILTQSRSLKSIKQVIMFSCVYDFIFSAYSMQIGSLPGSVAGVLFAYDNQLIRFSNYHVMAVLKTINGMFVVGTWMIIPIQFLWRYHIFRYGQAPRGRYLYFTLIPALLIYVTGTTIMFTTWGYATDEERVLLRKIVIYNGFKDVQLSEVTGTYSSRMNYKAYDYMVKGIQTISYSISILVDWLMSKHWKLRNINANYRTAKTFNGVKKALRIMAVGPLVTAVLPTYLIRMFGSACSFHPWAIVFSSWLIVAQSLVNAVTTIYFIQPYRRFFFKGTKTSTNIVEISGRTWTK</sequence>
<feature type="transmembrane region" description="Helical" evidence="1">
    <location>
        <begin position="223"/>
        <end position="243"/>
    </location>
</feature>
<dbReference type="OrthoDB" id="5775528at2759"/>
<gene>
    <name evidence="2" type="ORF">BXYJ_LOCUS234</name>
</gene>
<dbReference type="Proteomes" id="UP000582659">
    <property type="component" value="Unassembled WGS sequence"/>
</dbReference>
<proteinExistence type="predicted"/>
<feature type="transmembrane region" description="Helical" evidence="1">
    <location>
        <begin position="157"/>
        <end position="183"/>
    </location>
</feature>
<protein>
    <submittedName>
        <fullName evidence="2">(pine wood nematode) hypothetical protein</fullName>
    </submittedName>
</protein>
<dbReference type="AlphaFoldDB" id="A0A7I8XF34"/>
<dbReference type="EMBL" id="CAJFDI010000001">
    <property type="protein sequence ID" value="CAD5207998.1"/>
    <property type="molecule type" value="Genomic_DNA"/>
</dbReference>
<keyword evidence="1" id="KW-1133">Transmembrane helix</keyword>
<evidence type="ECO:0000313" key="2">
    <source>
        <dbReference type="EMBL" id="CAD5207998.1"/>
    </source>
</evidence>
<dbReference type="SUPFAM" id="SSF81321">
    <property type="entry name" value="Family A G protein-coupled receptor-like"/>
    <property type="match status" value="1"/>
</dbReference>
<feature type="transmembrane region" description="Helical" evidence="1">
    <location>
        <begin position="41"/>
        <end position="61"/>
    </location>
</feature>
<feature type="transmembrane region" description="Helical" evidence="1">
    <location>
        <begin position="73"/>
        <end position="95"/>
    </location>
</feature>